<feature type="transmembrane region" description="Helical" evidence="1">
    <location>
        <begin position="6"/>
        <end position="31"/>
    </location>
</feature>
<reference evidence="2" key="1">
    <citation type="submission" date="2014-11" db="EMBL/GenBank/DDBJ databases">
        <authorList>
            <person name="Amaro Gonzalez C."/>
        </authorList>
    </citation>
    <scope>NUCLEOTIDE SEQUENCE</scope>
</reference>
<evidence type="ECO:0000256" key="1">
    <source>
        <dbReference type="SAM" id="Phobius"/>
    </source>
</evidence>
<evidence type="ECO:0000313" key="2">
    <source>
        <dbReference type="EMBL" id="JAH65782.1"/>
    </source>
</evidence>
<reference evidence="2" key="2">
    <citation type="journal article" date="2015" name="Fish Shellfish Immunol.">
        <title>Early steps in the European eel (Anguilla anguilla)-Vibrio vulnificus interaction in the gills: Role of the RtxA13 toxin.</title>
        <authorList>
            <person name="Callol A."/>
            <person name="Pajuelo D."/>
            <person name="Ebbesson L."/>
            <person name="Teles M."/>
            <person name="MacKenzie S."/>
            <person name="Amaro C."/>
        </authorList>
    </citation>
    <scope>NUCLEOTIDE SEQUENCE</scope>
</reference>
<keyword evidence="1" id="KW-0812">Transmembrane</keyword>
<accession>A0A0E9UJ55</accession>
<dbReference type="AlphaFoldDB" id="A0A0E9UJ55"/>
<name>A0A0E9UJ55_ANGAN</name>
<protein>
    <submittedName>
        <fullName evidence="2">Uncharacterized protein</fullName>
    </submittedName>
</protein>
<keyword evidence="1" id="KW-0472">Membrane</keyword>
<keyword evidence="1" id="KW-1133">Transmembrane helix</keyword>
<dbReference type="EMBL" id="GBXM01042795">
    <property type="protein sequence ID" value="JAH65782.1"/>
    <property type="molecule type" value="Transcribed_RNA"/>
</dbReference>
<proteinExistence type="predicted"/>
<organism evidence="2">
    <name type="scientific">Anguilla anguilla</name>
    <name type="common">European freshwater eel</name>
    <name type="synonym">Muraena anguilla</name>
    <dbReference type="NCBI Taxonomy" id="7936"/>
    <lineage>
        <taxon>Eukaryota</taxon>
        <taxon>Metazoa</taxon>
        <taxon>Chordata</taxon>
        <taxon>Craniata</taxon>
        <taxon>Vertebrata</taxon>
        <taxon>Euteleostomi</taxon>
        <taxon>Actinopterygii</taxon>
        <taxon>Neopterygii</taxon>
        <taxon>Teleostei</taxon>
        <taxon>Anguilliformes</taxon>
        <taxon>Anguillidae</taxon>
        <taxon>Anguilla</taxon>
    </lineage>
</organism>
<sequence length="35" mass="3893">MWLNLGSQFSGCSLTFNGLNPLFLLIGSVVLHRRT</sequence>